<organism evidence="1 2">
    <name type="scientific">Panagrellus redivivus</name>
    <name type="common">Microworm</name>
    <dbReference type="NCBI Taxonomy" id="6233"/>
    <lineage>
        <taxon>Eukaryota</taxon>
        <taxon>Metazoa</taxon>
        <taxon>Ecdysozoa</taxon>
        <taxon>Nematoda</taxon>
        <taxon>Chromadorea</taxon>
        <taxon>Rhabditida</taxon>
        <taxon>Tylenchina</taxon>
        <taxon>Panagrolaimomorpha</taxon>
        <taxon>Panagrolaimoidea</taxon>
        <taxon>Panagrolaimidae</taxon>
        <taxon>Panagrellus</taxon>
    </lineage>
</organism>
<evidence type="ECO:0000313" key="2">
    <source>
        <dbReference type="WBParaSite" id="Pan_g19643.t1"/>
    </source>
</evidence>
<reference evidence="2" key="2">
    <citation type="submission" date="2020-10" db="UniProtKB">
        <authorList>
            <consortium name="WormBaseParasite"/>
        </authorList>
    </citation>
    <scope>IDENTIFICATION</scope>
</reference>
<evidence type="ECO:0000313" key="1">
    <source>
        <dbReference type="Proteomes" id="UP000492821"/>
    </source>
</evidence>
<protein>
    <submittedName>
        <fullName evidence="2">Uncharacterized protein</fullName>
    </submittedName>
</protein>
<dbReference type="AlphaFoldDB" id="A0A7E4VDB6"/>
<accession>A0A7E4VDB6</accession>
<keyword evidence="1" id="KW-1185">Reference proteome</keyword>
<proteinExistence type="predicted"/>
<dbReference type="WBParaSite" id="Pan_g19643.t1">
    <property type="protein sequence ID" value="Pan_g19643.t1"/>
    <property type="gene ID" value="Pan_g19643"/>
</dbReference>
<name>A0A7E4VDB6_PANRE</name>
<reference evidence="1" key="1">
    <citation type="journal article" date="2013" name="Genetics">
        <title>The draft genome and transcriptome of Panagrellus redivivus are shaped by the harsh demands of a free-living lifestyle.</title>
        <authorList>
            <person name="Srinivasan J."/>
            <person name="Dillman A.R."/>
            <person name="Macchietto M.G."/>
            <person name="Heikkinen L."/>
            <person name="Lakso M."/>
            <person name="Fracchia K.M."/>
            <person name="Antoshechkin I."/>
            <person name="Mortazavi A."/>
            <person name="Wong G."/>
            <person name="Sternberg P.W."/>
        </authorList>
    </citation>
    <scope>NUCLEOTIDE SEQUENCE [LARGE SCALE GENOMIC DNA]</scope>
    <source>
        <strain evidence="1">MT8872</strain>
    </source>
</reference>
<sequence length="118" mass="13643">MPYPIAKLAYGLRCRLGDLATPVERYCLQVAAGNPSICPPKPRLIDETQRRGFSMSVIIRDGFGSNGILFEQLKLFLNEHLVYFSLDEDRDDVCKPHKDTRIIFIYIGVYYSWYLFSD</sequence>
<dbReference type="Proteomes" id="UP000492821">
    <property type="component" value="Unassembled WGS sequence"/>
</dbReference>